<organism evidence="1 2">
    <name type="scientific">Rhodnius prolixus</name>
    <name type="common">Triatomid bug</name>
    <dbReference type="NCBI Taxonomy" id="13249"/>
    <lineage>
        <taxon>Eukaryota</taxon>
        <taxon>Metazoa</taxon>
        <taxon>Ecdysozoa</taxon>
        <taxon>Arthropoda</taxon>
        <taxon>Hexapoda</taxon>
        <taxon>Insecta</taxon>
        <taxon>Pterygota</taxon>
        <taxon>Neoptera</taxon>
        <taxon>Paraneoptera</taxon>
        <taxon>Hemiptera</taxon>
        <taxon>Heteroptera</taxon>
        <taxon>Panheteroptera</taxon>
        <taxon>Cimicomorpha</taxon>
        <taxon>Reduviidae</taxon>
        <taxon>Triatominae</taxon>
        <taxon>Rhodnius</taxon>
    </lineage>
</organism>
<dbReference type="HOGENOM" id="CLU_2515449_0_0_1"/>
<sequence length="85" mass="9645">MAEPNSADTTKPDNSLVWVKINLPYFRTPAGIVKLLQLVRGIDLRPDQRDLLGIICMIFGLFNTIAYGFGTYLLYKEWKSSPPNQ</sequence>
<dbReference type="InParanoid" id="T1IFR3"/>
<dbReference type="EMBL" id="ACPB03005594">
    <property type="status" value="NOT_ANNOTATED_CDS"/>
    <property type="molecule type" value="Genomic_DNA"/>
</dbReference>
<dbReference type="EnsemblMetazoa" id="RPRC015132-RA">
    <property type="protein sequence ID" value="RPRC015132-PA"/>
    <property type="gene ID" value="RPRC015132"/>
</dbReference>
<name>T1IFR3_RHOPR</name>
<keyword evidence="2" id="KW-1185">Reference proteome</keyword>
<dbReference type="AlphaFoldDB" id="T1IFR3"/>
<accession>T1IFR3</accession>
<dbReference type="VEuPathDB" id="VectorBase:RPRC015132"/>
<protein>
    <submittedName>
        <fullName evidence="1">Uncharacterized protein</fullName>
    </submittedName>
</protein>
<evidence type="ECO:0000313" key="2">
    <source>
        <dbReference type="Proteomes" id="UP000015103"/>
    </source>
</evidence>
<dbReference type="Proteomes" id="UP000015103">
    <property type="component" value="Unassembled WGS sequence"/>
</dbReference>
<proteinExistence type="predicted"/>
<reference evidence="1" key="1">
    <citation type="submission" date="2015-05" db="UniProtKB">
        <authorList>
            <consortium name="EnsemblMetazoa"/>
        </authorList>
    </citation>
    <scope>IDENTIFICATION</scope>
</reference>
<evidence type="ECO:0000313" key="1">
    <source>
        <dbReference type="EnsemblMetazoa" id="RPRC015132-PA"/>
    </source>
</evidence>